<evidence type="ECO:0000313" key="1">
    <source>
        <dbReference type="EMBL" id="UUY01720.1"/>
    </source>
</evidence>
<reference evidence="2" key="1">
    <citation type="submission" date="2021-11" db="EMBL/GenBank/DDBJ databases">
        <title>Cultivation dependent microbiological survey of springs from the worlds oldest radium mine currently devoted to the extraction of radon-saturated water.</title>
        <authorList>
            <person name="Kapinusova G."/>
            <person name="Smrhova T."/>
            <person name="Strejcek M."/>
            <person name="Suman J."/>
            <person name="Jani K."/>
            <person name="Pajer P."/>
            <person name="Uhlik O."/>
        </authorList>
    </citation>
    <scope>NUCLEOTIDE SEQUENCE [LARGE SCALE GENOMIC DNA]</scope>
    <source>
        <strain evidence="2">J379</strain>
    </source>
</reference>
<dbReference type="InterPro" id="IPR021857">
    <property type="entry name" value="DUF3467"/>
</dbReference>
<dbReference type="RefSeq" id="WP_353862269.1">
    <property type="nucleotide sequence ID" value="NZ_CP088295.1"/>
</dbReference>
<accession>A0ABY5PB52</accession>
<keyword evidence="2" id="KW-1185">Reference proteome</keyword>
<organism evidence="1 2">
    <name type="scientific">Svornostia abyssi</name>
    <dbReference type="NCBI Taxonomy" id="2898438"/>
    <lineage>
        <taxon>Bacteria</taxon>
        <taxon>Bacillati</taxon>
        <taxon>Actinomycetota</taxon>
        <taxon>Thermoleophilia</taxon>
        <taxon>Solirubrobacterales</taxon>
        <taxon>Baekduiaceae</taxon>
        <taxon>Svornostia</taxon>
    </lineage>
</organism>
<name>A0ABY5PB52_9ACTN</name>
<dbReference type="Pfam" id="PF11950">
    <property type="entry name" value="DUF3467"/>
    <property type="match status" value="1"/>
</dbReference>
<proteinExistence type="predicted"/>
<gene>
    <name evidence="1" type="ORF">LRS13_13405</name>
</gene>
<dbReference type="EMBL" id="CP088295">
    <property type="protein sequence ID" value="UUY01720.1"/>
    <property type="molecule type" value="Genomic_DNA"/>
</dbReference>
<sequence length="97" mass="10725">MVDNEAGPERSINLHFSPEIMAGTYANFANVSFSDYEFTITFARVDHEVEEQEIPGVVVSRMNLSPQFAAELSVALQDAVGRYSTQQGIRNLPESDA</sequence>
<protein>
    <submittedName>
        <fullName evidence="1">DUF3467 domain-containing protein</fullName>
    </submittedName>
</protein>
<evidence type="ECO:0000313" key="2">
    <source>
        <dbReference type="Proteomes" id="UP001058860"/>
    </source>
</evidence>
<dbReference type="Proteomes" id="UP001058860">
    <property type="component" value="Chromosome"/>
</dbReference>